<protein>
    <recommendedName>
        <fullName evidence="4">DUF1700 domain-containing protein</fullName>
    </recommendedName>
</protein>
<sequence>MTNSDRDQELLQKYMAHLLPEDDERLKQIKQHVGSEIFRSRQKSTLKKRASRFYMASIISVLLCLGTFGGYRFLLQNQLSGSHAISNVFGLNLLNKIQNPEFIAVLFVLFAVFLICAIIFLWRGLASQKKSKRL</sequence>
<reference evidence="2 3" key="1">
    <citation type="journal article" date="2021" name="ISME Commun">
        <title>Automated analysis of genomic sequences facilitates high-throughput and comprehensive description of bacteria.</title>
        <authorList>
            <person name="Hitch T.C.A."/>
        </authorList>
    </citation>
    <scope>NUCLEOTIDE SEQUENCE [LARGE SCALE GENOMIC DNA]</scope>
    <source>
        <strain evidence="2 3">Sanger_34</strain>
    </source>
</reference>
<organism evidence="2 3">
    <name type="scientific">Agathobaculum ammoniilyticum</name>
    <dbReference type="NCBI Taxonomy" id="2981778"/>
    <lineage>
        <taxon>Bacteria</taxon>
        <taxon>Bacillati</taxon>
        <taxon>Bacillota</taxon>
        <taxon>Clostridia</taxon>
        <taxon>Eubacteriales</taxon>
        <taxon>Butyricicoccaceae</taxon>
        <taxon>Agathobaculum</taxon>
    </lineage>
</organism>
<dbReference type="EMBL" id="JAOQJE010000008">
    <property type="protein sequence ID" value="MCU6789441.1"/>
    <property type="molecule type" value="Genomic_DNA"/>
</dbReference>
<keyword evidence="1" id="KW-1133">Transmembrane helix</keyword>
<dbReference type="Proteomes" id="UP001652397">
    <property type="component" value="Unassembled WGS sequence"/>
</dbReference>
<evidence type="ECO:0000313" key="2">
    <source>
        <dbReference type="EMBL" id="MCU6789441.1"/>
    </source>
</evidence>
<keyword evidence="3" id="KW-1185">Reference proteome</keyword>
<name>A0ABT2U5D7_9FIRM</name>
<accession>A0ABT2U5D7</accession>
<evidence type="ECO:0000313" key="3">
    <source>
        <dbReference type="Proteomes" id="UP001652397"/>
    </source>
</evidence>
<evidence type="ECO:0008006" key="4">
    <source>
        <dbReference type="Google" id="ProtNLM"/>
    </source>
</evidence>
<feature type="transmembrane region" description="Helical" evidence="1">
    <location>
        <begin position="102"/>
        <end position="125"/>
    </location>
</feature>
<feature type="transmembrane region" description="Helical" evidence="1">
    <location>
        <begin position="53"/>
        <end position="74"/>
    </location>
</feature>
<keyword evidence="1" id="KW-0472">Membrane</keyword>
<keyword evidence="1" id="KW-0812">Transmembrane</keyword>
<evidence type="ECO:0000256" key="1">
    <source>
        <dbReference type="SAM" id="Phobius"/>
    </source>
</evidence>
<proteinExistence type="predicted"/>
<comment type="caution">
    <text evidence="2">The sequence shown here is derived from an EMBL/GenBank/DDBJ whole genome shotgun (WGS) entry which is preliminary data.</text>
</comment>
<gene>
    <name evidence="2" type="ORF">OCV66_10130</name>
</gene>
<dbReference type="RefSeq" id="WP_147574233.1">
    <property type="nucleotide sequence ID" value="NZ_JAOQJE010000008.1"/>
</dbReference>